<organism evidence="1 2">
    <name type="scientific">Smittium simulii</name>
    <dbReference type="NCBI Taxonomy" id="133385"/>
    <lineage>
        <taxon>Eukaryota</taxon>
        <taxon>Fungi</taxon>
        <taxon>Fungi incertae sedis</taxon>
        <taxon>Zoopagomycota</taxon>
        <taxon>Kickxellomycotina</taxon>
        <taxon>Harpellomycetes</taxon>
        <taxon>Harpellales</taxon>
        <taxon>Legeriomycetaceae</taxon>
        <taxon>Smittium</taxon>
    </lineage>
</organism>
<name>A0A2T9YZU6_9FUNG</name>
<protein>
    <submittedName>
        <fullName evidence="1">Uncharacterized protein</fullName>
    </submittedName>
</protein>
<comment type="caution">
    <text evidence="1">The sequence shown here is derived from an EMBL/GenBank/DDBJ whole genome shotgun (WGS) entry which is preliminary data.</text>
</comment>
<proteinExistence type="predicted"/>
<sequence length="184" mass="21779">MIPSFQVTEEETTSLNEIHSITNKILESRNFSKGEISRTMKYLFQSEKFWINWKVKMCKMEEKLPDKDIKDKLEIIQREIYPNNQAEKNISEIAPMELPEFIQDLDKAPICKNRLDLGPRIVPKPKIHFDAMDAIMSNPDLATSEELQAKFELERWKAIRSTIFEKMNISQKELSRDLKEFRQK</sequence>
<keyword evidence="2" id="KW-1185">Reference proteome</keyword>
<accession>A0A2T9YZU6</accession>
<dbReference type="STRING" id="133385.A0A2T9YZU6"/>
<dbReference type="EMBL" id="MBFR01000006">
    <property type="protein sequence ID" value="PVU97875.1"/>
    <property type="molecule type" value="Genomic_DNA"/>
</dbReference>
<evidence type="ECO:0000313" key="1">
    <source>
        <dbReference type="EMBL" id="PVU97875.1"/>
    </source>
</evidence>
<dbReference type="Proteomes" id="UP000245383">
    <property type="component" value="Unassembled WGS sequence"/>
</dbReference>
<reference evidence="1 2" key="1">
    <citation type="journal article" date="2018" name="MBio">
        <title>Comparative Genomics Reveals the Core Gene Toolbox for the Fungus-Insect Symbiosis.</title>
        <authorList>
            <person name="Wang Y."/>
            <person name="Stata M."/>
            <person name="Wang W."/>
            <person name="Stajich J.E."/>
            <person name="White M.M."/>
            <person name="Moncalvo J.M."/>
        </authorList>
    </citation>
    <scope>NUCLEOTIDE SEQUENCE [LARGE SCALE GENOMIC DNA]</scope>
    <source>
        <strain evidence="1 2">SWE-8-4</strain>
    </source>
</reference>
<dbReference type="AlphaFoldDB" id="A0A2T9YZU6"/>
<gene>
    <name evidence="1" type="ORF">BB561_000252</name>
</gene>
<evidence type="ECO:0000313" key="2">
    <source>
        <dbReference type="Proteomes" id="UP000245383"/>
    </source>
</evidence>